<organism evidence="2">
    <name type="scientific">Candidatus Kentrum sp. TUN</name>
    <dbReference type="NCBI Taxonomy" id="2126343"/>
    <lineage>
        <taxon>Bacteria</taxon>
        <taxon>Pseudomonadati</taxon>
        <taxon>Pseudomonadota</taxon>
        <taxon>Gammaproteobacteria</taxon>
        <taxon>Candidatus Kentrum</taxon>
    </lineage>
</organism>
<sequence length="48" mass="5550">MLLRMLPRRFGALPKEITDRIHRADPNTIEIWADRVLDAKSLDDVFSG</sequence>
<gene>
    <name evidence="2" type="ORF">BECKTUN1418D_GA0071000_17961</name>
</gene>
<protein>
    <recommendedName>
        <fullName evidence="1">DUF4351 domain-containing protein</fullName>
    </recommendedName>
</protein>
<name>A0A451ANR1_9GAMM</name>
<evidence type="ECO:0000259" key="1">
    <source>
        <dbReference type="Pfam" id="PF14261"/>
    </source>
</evidence>
<dbReference type="Pfam" id="PF14261">
    <property type="entry name" value="DUF4351"/>
    <property type="match status" value="1"/>
</dbReference>
<dbReference type="EMBL" id="CAADFX010000794">
    <property type="protein sequence ID" value="VFK67684.1"/>
    <property type="molecule type" value="Genomic_DNA"/>
</dbReference>
<accession>A0A451ANR1</accession>
<feature type="domain" description="DUF4351" evidence="1">
    <location>
        <begin position="2"/>
        <end position="45"/>
    </location>
</feature>
<proteinExistence type="predicted"/>
<reference evidence="2" key="1">
    <citation type="submission" date="2019-02" db="EMBL/GenBank/DDBJ databases">
        <authorList>
            <person name="Gruber-Vodicka R. H."/>
            <person name="Seah K. B. B."/>
        </authorList>
    </citation>
    <scope>NUCLEOTIDE SEQUENCE</scope>
    <source>
        <strain evidence="2">BECK_BY1</strain>
    </source>
</reference>
<dbReference type="InterPro" id="IPR025587">
    <property type="entry name" value="DUF4351"/>
</dbReference>
<evidence type="ECO:0000313" key="2">
    <source>
        <dbReference type="EMBL" id="VFK67684.1"/>
    </source>
</evidence>
<dbReference type="AlphaFoldDB" id="A0A451ANR1"/>